<sequence length="92" mass="10630">RFNKFLLHNLPPSKQQAILAFEPCVVSSVKYKKQFKFIVIERDGVCLTESIPNTYKKVIDFADVLDVTLESDQPDFLKGKDHDDCQHISIIY</sequence>
<dbReference type="EMBL" id="AMQM01000863">
    <property type="status" value="NOT_ANNOTATED_CDS"/>
    <property type="molecule type" value="Genomic_DNA"/>
</dbReference>
<dbReference type="PANTHER" id="PTHR35354">
    <property type="entry name" value="RGD1561648"/>
    <property type="match status" value="1"/>
</dbReference>
<evidence type="ECO:0000313" key="2">
    <source>
        <dbReference type="EnsemblMetazoa" id="HelroP152335"/>
    </source>
</evidence>
<accession>T1EKR0</accession>
<dbReference type="EMBL" id="KB096742">
    <property type="protein sequence ID" value="ESO02358.1"/>
    <property type="molecule type" value="Genomic_DNA"/>
</dbReference>
<evidence type="ECO:0000313" key="1">
    <source>
        <dbReference type="EMBL" id="ESO02358.1"/>
    </source>
</evidence>
<reference evidence="3" key="1">
    <citation type="submission" date="2012-12" db="EMBL/GenBank/DDBJ databases">
        <authorList>
            <person name="Hellsten U."/>
            <person name="Grimwood J."/>
            <person name="Chapman J.A."/>
            <person name="Shapiro H."/>
            <person name="Aerts A."/>
            <person name="Otillar R.P."/>
            <person name="Terry A.Y."/>
            <person name="Boore J.L."/>
            <person name="Simakov O."/>
            <person name="Marletaz F."/>
            <person name="Cho S.-J."/>
            <person name="Edsinger-Gonzales E."/>
            <person name="Havlak P."/>
            <person name="Kuo D.-H."/>
            <person name="Larsson T."/>
            <person name="Lv J."/>
            <person name="Arendt D."/>
            <person name="Savage R."/>
            <person name="Osoegawa K."/>
            <person name="de Jong P."/>
            <person name="Lindberg D.R."/>
            <person name="Seaver E.C."/>
            <person name="Weisblat D.A."/>
            <person name="Putnam N.H."/>
            <person name="Grigoriev I.V."/>
            <person name="Rokhsar D.S."/>
        </authorList>
    </citation>
    <scope>NUCLEOTIDE SEQUENCE</scope>
</reference>
<keyword evidence="3" id="KW-1185">Reference proteome</keyword>
<dbReference type="GeneID" id="20197160"/>
<dbReference type="Pfam" id="PF15087">
    <property type="entry name" value="DUF4551"/>
    <property type="match status" value="1"/>
</dbReference>
<dbReference type="Proteomes" id="UP000015101">
    <property type="component" value="Unassembled WGS sequence"/>
</dbReference>
<dbReference type="KEGG" id="hro:HELRODRAFT_152335"/>
<gene>
    <name evidence="2" type="primary">20197160</name>
    <name evidence="1" type="ORF">HELRODRAFT_152335</name>
</gene>
<proteinExistence type="predicted"/>
<organism evidence="2 3">
    <name type="scientific">Helobdella robusta</name>
    <name type="common">Californian leech</name>
    <dbReference type="NCBI Taxonomy" id="6412"/>
    <lineage>
        <taxon>Eukaryota</taxon>
        <taxon>Metazoa</taxon>
        <taxon>Spiralia</taxon>
        <taxon>Lophotrochozoa</taxon>
        <taxon>Annelida</taxon>
        <taxon>Clitellata</taxon>
        <taxon>Hirudinea</taxon>
        <taxon>Rhynchobdellida</taxon>
        <taxon>Glossiphoniidae</taxon>
        <taxon>Helobdella</taxon>
    </lineage>
</organism>
<dbReference type="HOGENOM" id="CLU_2419311_0_0_1"/>
<dbReference type="InterPro" id="IPR027878">
    <property type="entry name" value="DUF4551"/>
</dbReference>
<dbReference type="PANTHER" id="PTHR35354:SF1">
    <property type="entry name" value="RGD1561648"/>
    <property type="match status" value="1"/>
</dbReference>
<dbReference type="RefSeq" id="XP_009019766.1">
    <property type="nucleotide sequence ID" value="XM_009021518.1"/>
</dbReference>
<dbReference type="InParanoid" id="T1EKR0"/>
<dbReference type="EnsemblMetazoa" id="HelroT152335">
    <property type="protein sequence ID" value="HelroP152335"/>
    <property type="gene ID" value="HelroG152335"/>
</dbReference>
<dbReference type="AlphaFoldDB" id="T1EKR0"/>
<reference evidence="2" key="3">
    <citation type="submission" date="2015-06" db="UniProtKB">
        <authorList>
            <consortium name="EnsemblMetazoa"/>
        </authorList>
    </citation>
    <scope>IDENTIFICATION</scope>
</reference>
<name>T1EKR0_HELRO</name>
<dbReference type="CTD" id="20197160"/>
<protein>
    <submittedName>
        <fullName evidence="1 2">Uncharacterized protein</fullName>
    </submittedName>
</protein>
<evidence type="ECO:0000313" key="3">
    <source>
        <dbReference type="Proteomes" id="UP000015101"/>
    </source>
</evidence>
<reference evidence="1 3" key="2">
    <citation type="journal article" date="2013" name="Nature">
        <title>Insights into bilaterian evolution from three spiralian genomes.</title>
        <authorList>
            <person name="Simakov O."/>
            <person name="Marletaz F."/>
            <person name="Cho S.J."/>
            <person name="Edsinger-Gonzales E."/>
            <person name="Havlak P."/>
            <person name="Hellsten U."/>
            <person name="Kuo D.H."/>
            <person name="Larsson T."/>
            <person name="Lv J."/>
            <person name="Arendt D."/>
            <person name="Savage R."/>
            <person name="Osoegawa K."/>
            <person name="de Jong P."/>
            <person name="Grimwood J."/>
            <person name="Chapman J.A."/>
            <person name="Shapiro H."/>
            <person name="Aerts A."/>
            <person name="Otillar R.P."/>
            <person name="Terry A.Y."/>
            <person name="Boore J.L."/>
            <person name="Grigoriev I.V."/>
            <person name="Lindberg D.R."/>
            <person name="Seaver E.C."/>
            <person name="Weisblat D.A."/>
            <person name="Putnam N.H."/>
            <person name="Rokhsar D.S."/>
        </authorList>
    </citation>
    <scope>NUCLEOTIDE SEQUENCE</scope>
</reference>
<dbReference type="OrthoDB" id="6022562at2759"/>